<reference evidence="2 3" key="1">
    <citation type="submission" date="2014-04" db="EMBL/GenBank/DDBJ databases">
        <authorList>
            <consortium name="DOE Joint Genome Institute"/>
            <person name="Kuo A."/>
            <person name="Kohler A."/>
            <person name="Nagy L.G."/>
            <person name="Floudas D."/>
            <person name="Copeland A."/>
            <person name="Barry K.W."/>
            <person name="Cichocki N."/>
            <person name="Veneault-Fourrey C."/>
            <person name="LaButti K."/>
            <person name="Lindquist E.A."/>
            <person name="Lipzen A."/>
            <person name="Lundell T."/>
            <person name="Morin E."/>
            <person name="Murat C."/>
            <person name="Sun H."/>
            <person name="Tunlid A."/>
            <person name="Henrissat B."/>
            <person name="Grigoriev I.V."/>
            <person name="Hibbett D.S."/>
            <person name="Martin F."/>
            <person name="Nordberg H.P."/>
            <person name="Cantor M.N."/>
            <person name="Hua S.X."/>
        </authorList>
    </citation>
    <scope>NUCLEOTIDE SEQUENCE [LARGE SCALE GENOMIC DNA]</scope>
    <source>
        <strain evidence="2 3">Foug A</strain>
    </source>
</reference>
<dbReference type="OrthoDB" id="2636366at2759"/>
<evidence type="ECO:0000259" key="1">
    <source>
        <dbReference type="Pfam" id="PF17667"/>
    </source>
</evidence>
<protein>
    <recommendedName>
        <fullName evidence="1">Fungal-type protein kinase domain-containing protein</fullName>
    </recommendedName>
</protein>
<keyword evidence="3" id="KW-1185">Reference proteome</keyword>
<evidence type="ECO:0000313" key="2">
    <source>
        <dbReference type="EMBL" id="KIM50832.1"/>
    </source>
</evidence>
<gene>
    <name evidence="2" type="ORF">SCLCIDRAFT_33958</name>
</gene>
<feature type="domain" description="Fungal-type protein kinase" evidence="1">
    <location>
        <begin position="3"/>
        <end position="238"/>
    </location>
</feature>
<dbReference type="PANTHER" id="PTHR38248">
    <property type="entry name" value="FUNK1 6"/>
    <property type="match status" value="1"/>
</dbReference>
<dbReference type="AlphaFoldDB" id="A0A0C2ZCV9"/>
<dbReference type="Pfam" id="PF17667">
    <property type="entry name" value="Pkinase_fungal"/>
    <property type="match status" value="1"/>
</dbReference>
<dbReference type="STRING" id="1036808.A0A0C2ZCV9"/>
<dbReference type="Proteomes" id="UP000053989">
    <property type="component" value="Unassembled WGS sequence"/>
</dbReference>
<dbReference type="PANTHER" id="PTHR38248:SF2">
    <property type="entry name" value="FUNK1 11"/>
    <property type="match status" value="1"/>
</dbReference>
<dbReference type="SUPFAM" id="SSF56112">
    <property type="entry name" value="Protein kinase-like (PK-like)"/>
    <property type="match status" value="1"/>
</dbReference>
<dbReference type="InterPro" id="IPR040976">
    <property type="entry name" value="Pkinase_fungal"/>
</dbReference>
<accession>A0A0C2ZCV9</accession>
<name>A0A0C2ZCV9_9AGAM</name>
<feature type="non-terminal residue" evidence="2">
    <location>
        <position position="1"/>
    </location>
</feature>
<dbReference type="HOGENOM" id="CLU_020482_1_1_1"/>
<dbReference type="InParanoid" id="A0A0C2ZCV9"/>
<organism evidence="2 3">
    <name type="scientific">Scleroderma citrinum Foug A</name>
    <dbReference type="NCBI Taxonomy" id="1036808"/>
    <lineage>
        <taxon>Eukaryota</taxon>
        <taxon>Fungi</taxon>
        <taxon>Dikarya</taxon>
        <taxon>Basidiomycota</taxon>
        <taxon>Agaricomycotina</taxon>
        <taxon>Agaricomycetes</taxon>
        <taxon>Agaricomycetidae</taxon>
        <taxon>Boletales</taxon>
        <taxon>Sclerodermatineae</taxon>
        <taxon>Sclerodermataceae</taxon>
        <taxon>Scleroderma</taxon>
    </lineage>
</organism>
<dbReference type="EMBL" id="KN822322">
    <property type="protein sequence ID" value="KIM50832.1"/>
    <property type="molecule type" value="Genomic_DNA"/>
</dbReference>
<reference evidence="3" key="2">
    <citation type="submission" date="2015-01" db="EMBL/GenBank/DDBJ databases">
        <title>Evolutionary Origins and Diversification of the Mycorrhizal Mutualists.</title>
        <authorList>
            <consortium name="DOE Joint Genome Institute"/>
            <consortium name="Mycorrhizal Genomics Consortium"/>
            <person name="Kohler A."/>
            <person name="Kuo A."/>
            <person name="Nagy L.G."/>
            <person name="Floudas D."/>
            <person name="Copeland A."/>
            <person name="Barry K.W."/>
            <person name="Cichocki N."/>
            <person name="Veneault-Fourrey C."/>
            <person name="LaButti K."/>
            <person name="Lindquist E.A."/>
            <person name="Lipzen A."/>
            <person name="Lundell T."/>
            <person name="Morin E."/>
            <person name="Murat C."/>
            <person name="Riley R."/>
            <person name="Ohm R."/>
            <person name="Sun H."/>
            <person name="Tunlid A."/>
            <person name="Henrissat B."/>
            <person name="Grigoriev I.V."/>
            <person name="Hibbett D.S."/>
            <person name="Martin F."/>
        </authorList>
    </citation>
    <scope>NUCLEOTIDE SEQUENCE [LARGE SCALE GENOMIC DNA]</scope>
    <source>
        <strain evidence="3">Foug A</strain>
    </source>
</reference>
<proteinExistence type="predicted"/>
<dbReference type="InterPro" id="IPR011009">
    <property type="entry name" value="Kinase-like_dom_sf"/>
</dbReference>
<evidence type="ECO:0000313" key="3">
    <source>
        <dbReference type="Proteomes" id="UP000053989"/>
    </source>
</evidence>
<dbReference type="Gene3D" id="1.10.510.10">
    <property type="entry name" value="Transferase(Phosphotransferase) domain 1"/>
    <property type="match status" value="1"/>
</dbReference>
<sequence>QLIRGRATLCLHVRNSHGEDFVIKDCWTHQGRKVTEEQVLQKLKEHGINGLPILKEAWTVQIDGEDDTTDLRRPPFLKSSDNYGAMCETRVHRRYLLQPLGSPITEFSCLQEFLSIFIDLVHVHELLVNTCRILHRDVSLNNALKYRCIIPWRAVTEGEKKRERIIANRCFHRGLLIDFDYALLMDLERTEVSPGERTGTIPFMAIDMLIQYANGSGNVAPSAAHDLESLIYVFIWICVVYSRLGQVRSDISLQQTCVKGWTCIKTLQDVETLCNARTGELTTKFFLNYFTPYFEQLKGPTSALYDILHASCDPNGSPLTHEAIKKILLEAFFTVKEPASEDANKNTGIKRVEKRRVDMHVMEDLNGGRKSRRRRVD</sequence>